<proteinExistence type="inferred from homology"/>
<dbReference type="InterPro" id="IPR036761">
    <property type="entry name" value="TTHA0802/YceI-like_sf"/>
</dbReference>
<name>A0A3M0GGX3_9CORY</name>
<sequence length="233" mass="24889">MKKLFYNRKLVVSIFVVLILVFTAVAIGPIVYSLFHNGGVKTGPLTADGAKPASTPLDGSWSVAKGRAKNHTSVGFTFDEVLPAERTSTSGSTTDVTGQAEISGSILESATVTVNMDALTTDKKVRDQNMKSKLFKTSDFPESSFTLTKPASLADVPADGTIGSVKLTGDLKIKDKTQEVTHEFDVLRDGDGIIIGGDIPIKRLDYNVETPDLLAAKVAEDGEINLRISLSKD</sequence>
<dbReference type="GeneID" id="92746177"/>
<gene>
    <name evidence="4" type="ORF">D9543_06780</name>
    <name evidence="3" type="ORF">GWO63_006275</name>
</gene>
<comment type="similarity">
    <text evidence="1">Belongs to the UPF0312 family.</text>
</comment>
<comment type="caution">
    <text evidence="4">The sequence shown here is derived from an EMBL/GenBank/DDBJ whole genome shotgun (WGS) entry which is preliminary data.</text>
</comment>
<evidence type="ECO:0000259" key="2">
    <source>
        <dbReference type="SMART" id="SM00867"/>
    </source>
</evidence>
<protein>
    <submittedName>
        <fullName evidence="3">YceI family protein</fullName>
    </submittedName>
</protein>
<dbReference type="PANTHER" id="PTHR34406">
    <property type="entry name" value="PROTEIN YCEI"/>
    <property type="match status" value="1"/>
</dbReference>
<evidence type="ECO:0000313" key="6">
    <source>
        <dbReference type="Proteomes" id="UP001518680"/>
    </source>
</evidence>
<evidence type="ECO:0000313" key="3">
    <source>
        <dbReference type="EMBL" id="MBM0243879.1"/>
    </source>
</evidence>
<dbReference type="Proteomes" id="UP001518680">
    <property type="component" value="Unassembled WGS sequence"/>
</dbReference>
<reference evidence="3 6" key="2">
    <citation type="submission" date="2021-01" db="EMBL/GenBank/DDBJ databases">
        <title>Complete genome sequences of Corynebacterium macginleyi strains isolated from infectious keratitis.</title>
        <authorList>
            <person name="Sagerfors S."/>
            <person name="Poehlein A."/>
            <person name="Soderquist B."/>
            <person name="Bruggemann H."/>
        </authorList>
    </citation>
    <scope>NUCLEOTIDE SEQUENCE [LARGE SCALE GENOMIC DNA]</scope>
    <source>
        <strain evidence="3 6">12T220</strain>
    </source>
</reference>
<evidence type="ECO:0000313" key="5">
    <source>
        <dbReference type="Proteomes" id="UP000270649"/>
    </source>
</evidence>
<accession>A0A3M0GGX3</accession>
<evidence type="ECO:0000256" key="1">
    <source>
        <dbReference type="ARBA" id="ARBA00008812"/>
    </source>
</evidence>
<dbReference type="Pfam" id="PF04264">
    <property type="entry name" value="YceI"/>
    <property type="match status" value="1"/>
</dbReference>
<dbReference type="PANTHER" id="PTHR34406:SF1">
    <property type="entry name" value="PROTEIN YCEI"/>
    <property type="match status" value="1"/>
</dbReference>
<dbReference type="RefSeq" id="WP_121911695.1">
    <property type="nucleotide sequence ID" value="NZ_CP068291.1"/>
</dbReference>
<organism evidence="4 5">
    <name type="scientific">Corynebacterium macginleyi</name>
    <dbReference type="NCBI Taxonomy" id="38290"/>
    <lineage>
        <taxon>Bacteria</taxon>
        <taxon>Bacillati</taxon>
        <taxon>Actinomycetota</taxon>
        <taxon>Actinomycetes</taxon>
        <taxon>Mycobacteriales</taxon>
        <taxon>Corynebacteriaceae</taxon>
        <taxon>Corynebacterium</taxon>
    </lineage>
</organism>
<dbReference type="EMBL" id="REGC01000007">
    <property type="protein sequence ID" value="RMB60389.1"/>
    <property type="molecule type" value="Genomic_DNA"/>
</dbReference>
<dbReference type="EMBL" id="JAACBX020000001">
    <property type="protein sequence ID" value="MBM0243879.1"/>
    <property type="molecule type" value="Genomic_DNA"/>
</dbReference>
<keyword evidence="6" id="KW-1185">Reference proteome</keyword>
<dbReference type="SMART" id="SM00867">
    <property type="entry name" value="YceI"/>
    <property type="match status" value="1"/>
</dbReference>
<dbReference type="InterPro" id="IPR007372">
    <property type="entry name" value="Lipid/polyisoprenoid-bd_YceI"/>
</dbReference>
<feature type="domain" description="Lipid/polyisoprenoid-binding YceI-like" evidence="2">
    <location>
        <begin position="60"/>
        <end position="231"/>
    </location>
</feature>
<dbReference type="SUPFAM" id="SSF101874">
    <property type="entry name" value="YceI-like"/>
    <property type="match status" value="1"/>
</dbReference>
<dbReference type="AlphaFoldDB" id="A0A3M0GGX3"/>
<reference evidence="4 5" key="1">
    <citation type="submission" date="2018-10" db="EMBL/GenBank/DDBJ databases">
        <title>Corynebacterium macginleyi genome sequencing and assembly of the type strain and two clinical samples.</title>
        <authorList>
            <person name="Bernier A.-M."/>
            <person name="Bernard K."/>
        </authorList>
    </citation>
    <scope>NUCLEOTIDE SEQUENCE [LARGE SCALE GENOMIC DNA]</scope>
    <source>
        <strain evidence="4 5">NML 120205</strain>
    </source>
</reference>
<dbReference type="Gene3D" id="2.40.128.110">
    <property type="entry name" value="Lipid/polyisoprenoid-binding, YceI-like"/>
    <property type="match status" value="1"/>
</dbReference>
<evidence type="ECO:0000313" key="4">
    <source>
        <dbReference type="EMBL" id="RMB60389.1"/>
    </source>
</evidence>
<dbReference type="Proteomes" id="UP000270649">
    <property type="component" value="Unassembled WGS sequence"/>
</dbReference>